<dbReference type="Pfam" id="PF12833">
    <property type="entry name" value="HTH_18"/>
    <property type="match status" value="1"/>
</dbReference>
<accession>A0AAX3U1G8</accession>
<evidence type="ECO:0000256" key="1">
    <source>
        <dbReference type="ARBA" id="ARBA00023015"/>
    </source>
</evidence>
<dbReference type="InterPro" id="IPR018062">
    <property type="entry name" value="HTH_AraC-typ_CS"/>
</dbReference>
<sequence length="244" mass="28820">MMADNTLYWIGQPLALLPKRIFRVLNEIFTFIECGDDVSVLSNPKVRLCFFFYNQDINRELLNSAINLCKNLNRKLVIVHHGECKITNSDFIFEKIKTNQLDYNLELDRIQSYLIYDFDKVKARLNDHNQTLNNRVSDDLVKAIQYIEQHIANPIQEKDIADHCHYSVTYFSKIFHKYTGRSFIDYLTFKRIANAKRLLISEPNCKIEYIAYQCGYKDVSYFSRMFKKKTGVSPGVFRQTHSFH</sequence>
<feature type="domain" description="HTH araC/xylS-type" evidence="4">
    <location>
        <begin position="141"/>
        <end position="240"/>
    </location>
</feature>
<gene>
    <name evidence="5" type="ORF">PYE51_09635</name>
</gene>
<evidence type="ECO:0000256" key="3">
    <source>
        <dbReference type="ARBA" id="ARBA00023163"/>
    </source>
</evidence>
<dbReference type="InterPro" id="IPR020449">
    <property type="entry name" value="Tscrpt_reg_AraC-type_HTH"/>
</dbReference>
<dbReference type="InterPro" id="IPR009057">
    <property type="entry name" value="Homeodomain-like_sf"/>
</dbReference>
<dbReference type="InterPro" id="IPR018060">
    <property type="entry name" value="HTH_AraC"/>
</dbReference>
<dbReference type="SMART" id="SM00342">
    <property type="entry name" value="HTH_ARAC"/>
    <property type="match status" value="1"/>
</dbReference>
<organism evidence="5 6">
    <name type="scientific">Vibrio aestuarianus</name>
    <dbReference type="NCBI Taxonomy" id="28171"/>
    <lineage>
        <taxon>Bacteria</taxon>
        <taxon>Pseudomonadati</taxon>
        <taxon>Pseudomonadota</taxon>
        <taxon>Gammaproteobacteria</taxon>
        <taxon>Vibrionales</taxon>
        <taxon>Vibrionaceae</taxon>
        <taxon>Vibrio</taxon>
    </lineage>
</organism>
<dbReference type="PANTHER" id="PTHR43280">
    <property type="entry name" value="ARAC-FAMILY TRANSCRIPTIONAL REGULATOR"/>
    <property type="match status" value="1"/>
</dbReference>
<dbReference type="PANTHER" id="PTHR43280:SF28">
    <property type="entry name" value="HTH-TYPE TRANSCRIPTIONAL ACTIVATOR RHAS"/>
    <property type="match status" value="1"/>
</dbReference>
<dbReference type="AlphaFoldDB" id="A0AAX3U1G8"/>
<evidence type="ECO:0000313" key="6">
    <source>
        <dbReference type="Proteomes" id="UP001239257"/>
    </source>
</evidence>
<dbReference type="GO" id="GO:0043565">
    <property type="term" value="F:sequence-specific DNA binding"/>
    <property type="evidence" value="ECO:0007669"/>
    <property type="project" value="InterPro"/>
</dbReference>
<keyword evidence="2" id="KW-0238">DNA-binding</keyword>
<keyword evidence="3" id="KW-0804">Transcription</keyword>
<dbReference type="Proteomes" id="UP001239257">
    <property type="component" value="Chromosome 1"/>
</dbReference>
<evidence type="ECO:0000313" key="5">
    <source>
        <dbReference type="EMBL" id="WGK80902.1"/>
    </source>
</evidence>
<dbReference type="PROSITE" id="PS00041">
    <property type="entry name" value="HTH_ARAC_FAMILY_1"/>
    <property type="match status" value="1"/>
</dbReference>
<reference evidence="5" key="1">
    <citation type="submission" date="2022-02" db="EMBL/GenBank/DDBJ databases">
        <title>Emergence and expansion in Europe of a Vibrio aestuarianus clonal complex pathogenic for oysters.</title>
        <authorList>
            <person name="Mesnil A."/>
            <person name="Travers M.-A."/>
        </authorList>
    </citation>
    <scope>NUCLEOTIDE SEQUENCE</scope>
    <source>
        <strain evidence="5">U29</strain>
    </source>
</reference>
<dbReference type="RefSeq" id="WP_301064164.1">
    <property type="nucleotide sequence ID" value="NZ_CP118709.1"/>
</dbReference>
<dbReference type="EMBL" id="CP118709">
    <property type="protein sequence ID" value="WGK80902.1"/>
    <property type="molecule type" value="Genomic_DNA"/>
</dbReference>
<dbReference type="Gene3D" id="1.10.10.60">
    <property type="entry name" value="Homeodomain-like"/>
    <property type="match status" value="2"/>
</dbReference>
<proteinExistence type="predicted"/>
<dbReference type="PROSITE" id="PS01124">
    <property type="entry name" value="HTH_ARAC_FAMILY_2"/>
    <property type="match status" value="1"/>
</dbReference>
<evidence type="ECO:0000256" key="2">
    <source>
        <dbReference type="ARBA" id="ARBA00023125"/>
    </source>
</evidence>
<evidence type="ECO:0000259" key="4">
    <source>
        <dbReference type="PROSITE" id="PS01124"/>
    </source>
</evidence>
<keyword evidence="1" id="KW-0805">Transcription regulation</keyword>
<dbReference type="SUPFAM" id="SSF46689">
    <property type="entry name" value="Homeodomain-like"/>
    <property type="match status" value="2"/>
</dbReference>
<dbReference type="GO" id="GO:0003700">
    <property type="term" value="F:DNA-binding transcription factor activity"/>
    <property type="evidence" value="ECO:0007669"/>
    <property type="project" value="InterPro"/>
</dbReference>
<name>A0AAX3U1G8_9VIBR</name>
<dbReference type="PRINTS" id="PR00032">
    <property type="entry name" value="HTHARAC"/>
</dbReference>
<protein>
    <submittedName>
        <fullName evidence="5">AraC family transcriptional regulator</fullName>
    </submittedName>
</protein>